<feature type="domain" description="Pyrroline-5-carboxylate reductase dimerisation" evidence="7">
    <location>
        <begin position="151"/>
        <end position="252"/>
    </location>
</feature>
<comment type="pathway">
    <text evidence="4">Amino-acid biosynthesis; L-proline biosynthesis; L-proline from L-glutamate 5-semialdehyde: step 1/1.</text>
</comment>
<evidence type="ECO:0000256" key="1">
    <source>
        <dbReference type="ARBA" id="ARBA00005525"/>
    </source>
</evidence>
<comment type="catalytic activity">
    <reaction evidence="4">
        <text>L-proline + NADP(+) = (S)-1-pyrroline-5-carboxylate + NADPH + 2 H(+)</text>
        <dbReference type="Rhea" id="RHEA:14109"/>
        <dbReference type="ChEBI" id="CHEBI:15378"/>
        <dbReference type="ChEBI" id="CHEBI:17388"/>
        <dbReference type="ChEBI" id="CHEBI:57783"/>
        <dbReference type="ChEBI" id="CHEBI:58349"/>
        <dbReference type="ChEBI" id="CHEBI:60039"/>
        <dbReference type="EC" id="1.5.1.2"/>
    </reaction>
</comment>
<keyword evidence="4" id="KW-0641">Proline biosynthesis</keyword>
<dbReference type="GO" id="GO:0004735">
    <property type="term" value="F:pyrroline-5-carboxylate reductase activity"/>
    <property type="evidence" value="ECO:0007669"/>
    <property type="project" value="UniProtKB-UniRule"/>
</dbReference>
<dbReference type="SUPFAM" id="SSF48179">
    <property type="entry name" value="6-phosphogluconate dehydrogenase C-terminal domain-like"/>
    <property type="match status" value="1"/>
</dbReference>
<keyword evidence="3 4" id="KW-0560">Oxidoreductase</keyword>
<comment type="subcellular location">
    <subcellularLocation>
        <location evidence="4">Cytoplasm</location>
    </subcellularLocation>
</comment>
<comment type="caution">
    <text evidence="8">The sequence shown here is derived from an EMBL/GenBank/DDBJ whole genome shotgun (WGS) entry which is preliminary data.</text>
</comment>
<keyword evidence="4" id="KW-0963">Cytoplasm</keyword>
<dbReference type="STRING" id="1798480.A2851_05095"/>
<organism evidence="8 9">
    <name type="scientific">Candidatus Kaiserbacteria bacterium RIFCSPHIGHO2_01_FULL_53_29</name>
    <dbReference type="NCBI Taxonomy" id="1798480"/>
    <lineage>
        <taxon>Bacteria</taxon>
        <taxon>Candidatus Kaiseribacteriota</taxon>
    </lineage>
</organism>
<dbReference type="PANTHER" id="PTHR11645">
    <property type="entry name" value="PYRROLINE-5-CARBOXYLATE REDUCTASE"/>
    <property type="match status" value="1"/>
</dbReference>
<dbReference type="InterPro" id="IPR008927">
    <property type="entry name" value="6-PGluconate_DH-like_C_sf"/>
</dbReference>
<dbReference type="InterPro" id="IPR036291">
    <property type="entry name" value="NAD(P)-bd_dom_sf"/>
</dbReference>
<evidence type="ECO:0000259" key="7">
    <source>
        <dbReference type="Pfam" id="PF14748"/>
    </source>
</evidence>
<dbReference type="AlphaFoldDB" id="A0A1F6CTD0"/>
<dbReference type="Gene3D" id="1.10.3730.10">
    <property type="entry name" value="ProC C-terminal domain-like"/>
    <property type="match status" value="1"/>
</dbReference>
<dbReference type="GO" id="GO:0005737">
    <property type="term" value="C:cytoplasm"/>
    <property type="evidence" value="ECO:0007669"/>
    <property type="project" value="UniProtKB-SubCell"/>
</dbReference>
<evidence type="ECO:0000313" key="8">
    <source>
        <dbReference type="EMBL" id="OGG52395.1"/>
    </source>
</evidence>
<sequence length="256" mass="26839">MAKDTFARKRITVIGGGHMGSALAQGLVNAGVPRSRITVSDNSRGNLAAAKSADWIFLAVKPSVVVSVLADITGTLEGKTIISLAAGVSVKAMKKRLHGVNCSIARIMPNIPVAYGEGVIGFYSGDIAAKNKRELKSVLGNLGLLVEVKKESNLDTITLIAGCGPAIVSSFVSAYGKRARTLGLSRNAEAIALQTFKGALAYLERSGTAPEKLIDSVATKGGVTEAILKELRRGGFEKIFARAMQSGYKKIKGIHS</sequence>
<dbReference type="HAMAP" id="MF_01925">
    <property type="entry name" value="P5C_reductase"/>
    <property type="match status" value="1"/>
</dbReference>
<proteinExistence type="inferred from homology"/>
<keyword evidence="2 4" id="KW-0521">NADP</keyword>
<comment type="similarity">
    <text evidence="1 4">Belongs to the pyrroline-5-carboxylate reductase family.</text>
</comment>
<dbReference type="GO" id="GO:0055129">
    <property type="term" value="P:L-proline biosynthetic process"/>
    <property type="evidence" value="ECO:0007669"/>
    <property type="project" value="UniProtKB-UniRule"/>
</dbReference>
<keyword evidence="4" id="KW-0028">Amino-acid biosynthesis</keyword>
<dbReference type="Gene3D" id="3.40.50.720">
    <property type="entry name" value="NAD(P)-binding Rossmann-like Domain"/>
    <property type="match status" value="1"/>
</dbReference>
<dbReference type="Proteomes" id="UP000176863">
    <property type="component" value="Unassembled WGS sequence"/>
</dbReference>
<dbReference type="EMBL" id="MFKT01000029">
    <property type="protein sequence ID" value="OGG52395.1"/>
    <property type="molecule type" value="Genomic_DNA"/>
</dbReference>
<dbReference type="InterPro" id="IPR028939">
    <property type="entry name" value="P5C_Rdtase_cat_N"/>
</dbReference>
<evidence type="ECO:0000259" key="6">
    <source>
        <dbReference type="Pfam" id="PF03807"/>
    </source>
</evidence>
<dbReference type="InterPro" id="IPR000304">
    <property type="entry name" value="Pyrroline-COOH_reductase"/>
</dbReference>
<comment type="function">
    <text evidence="4">Catalyzes the reduction of 1-pyrroline-5-carboxylate (PCA) to L-proline.</text>
</comment>
<evidence type="ECO:0000256" key="5">
    <source>
        <dbReference type="PIRSR" id="PIRSR000193-1"/>
    </source>
</evidence>
<comment type="catalytic activity">
    <reaction evidence="4">
        <text>L-proline + NAD(+) = (S)-1-pyrroline-5-carboxylate + NADH + 2 H(+)</text>
        <dbReference type="Rhea" id="RHEA:14105"/>
        <dbReference type="ChEBI" id="CHEBI:15378"/>
        <dbReference type="ChEBI" id="CHEBI:17388"/>
        <dbReference type="ChEBI" id="CHEBI:57540"/>
        <dbReference type="ChEBI" id="CHEBI:57945"/>
        <dbReference type="ChEBI" id="CHEBI:60039"/>
        <dbReference type="EC" id="1.5.1.2"/>
    </reaction>
</comment>
<reference evidence="8 9" key="1">
    <citation type="journal article" date="2016" name="Nat. Commun.">
        <title>Thousands of microbial genomes shed light on interconnected biogeochemical processes in an aquifer system.</title>
        <authorList>
            <person name="Anantharaman K."/>
            <person name="Brown C.T."/>
            <person name="Hug L.A."/>
            <person name="Sharon I."/>
            <person name="Castelle C.J."/>
            <person name="Probst A.J."/>
            <person name="Thomas B.C."/>
            <person name="Singh A."/>
            <person name="Wilkins M.J."/>
            <person name="Karaoz U."/>
            <person name="Brodie E.L."/>
            <person name="Williams K.H."/>
            <person name="Hubbard S.S."/>
            <person name="Banfield J.F."/>
        </authorList>
    </citation>
    <scope>NUCLEOTIDE SEQUENCE [LARGE SCALE GENOMIC DNA]</scope>
</reference>
<dbReference type="PANTHER" id="PTHR11645:SF0">
    <property type="entry name" value="PYRROLINE-5-CARBOXYLATE REDUCTASE 3"/>
    <property type="match status" value="1"/>
</dbReference>
<evidence type="ECO:0000256" key="3">
    <source>
        <dbReference type="ARBA" id="ARBA00023002"/>
    </source>
</evidence>
<dbReference type="PIRSF" id="PIRSF000193">
    <property type="entry name" value="Pyrrol-5-carb_rd"/>
    <property type="match status" value="1"/>
</dbReference>
<accession>A0A1F6CTD0</accession>
<protein>
    <recommendedName>
        <fullName evidence="4">Pyrroline-5-carboxylate reductase</fullName>
        <shortName evidence="4">P5C reductase</shortName>
        <shortName evidence="4">P5CR</shortName>
        <ecNumber evidence="4">1.5.1.2</ecNumber>
    </recommendedName>
    <alternativeName>
        <fullName evidence="4">PCA reductase</fullName>
    </alternativeName>
</protein>
<dbReference type="Pfam" id="PF14748">
    <property type="entry name" value="P5CR_dimer"/>
    <property type="match status" value="1"/>
</dbReference>
<gene>
    <name evidence="4" type="primary">proC</name>
    <name evidence="8" type="ORF">A2851_05095</name>
</gene>
<evidence type="ECO:0000256" key="4">
    <source>
        <dbReference type="HAMAP-Rule" id="MF_01925"/>
    </source>
</evidence>
<evidence type="ECO:0000313" key="9">
    <source>
        <dbReference type="Proteomes" id="UP000176863"/>
    </source>
</evidence>
<dbReference type="UniPathway" id="UPA00098">
    <property type="reaction ID" value="UER00361"/>
</dbReference>
<dbReference type="Pfam" id="PF03807">
    <property type="entry name" value="F420_oxidored"/>
    <property type="match status" value="1"/>
</dbReference>
<dbReference type="InterPro" id="IPR029036">
    <property type="entry name" value="P5CR_dimer"/>
</dbReference>
<feature type="binding site" evidence="5">
    <location>
        <position position="46"/>
    </location>
    <ligand>
        <name>NADPH</name>
        <dbReference type="ChEBI" id="CHEBI:57783"/>
    </ligand>
</feature>
<feature type="domain" description="Pyrroline-5-carboxylate reductase catalytic N-terminal" evidence="6">
    <location>
        <begin position="10"/>
        <end position="87"/>
    </location>
</feature>
<dbReference type="SUPFAM" id="SSF51735">
    <property type="entry name" value="NAD(P)-binding Rossmann-fold domains"/>
    <property type="match status" value="1"/>
</dbReference>
<evidence type="ECO:0000256" key="2">
    <source>
        <dbReference type="ARBA" id="ARBA00022857"/>
    </source>
</evidence>
<feature type="binding site" evidence="5">
    <location>
        <begin position="59"/>
        <end position="62"/>
    </location>
    <ligand>
        <name>NADP(+)</name>
        <dbReference type="ChEBI" id="CHEBI:58349"/>
    </ligand>
</feature>
<dbReference type="EC" id="1.5.1.2" evidence="4"/>
<name>A0A1F6CTD0_9BACT</name>
<feature type="binding site" evidence="5">
    <location>
        <begin position="14"/>
        <end position="19"/>
    </location>
    <ligand>
        <name>NADP(+)</name>
        <dbReference type="ChEBI" id="CHEBI:58349"/>
    </ligand>
</feature>